<dbReference type="Pfam" id="PF00620">
    <property type="entry name" value="RhoGAP"/>
    <property type="match status" value="1"/>
</dbReference>
<dbReference type="EMBL" id="FN668643">
    <property type="protein sequence ID" value="CBK21598.2"/>
    <property type="molecule type" value="Genomic_DNA"/>
</dbReference>
<reference evidence="2" key="1">
    <citation type="submission" date="2010-02" db="EMBL/GenBank/DDBJ databases">
        <title>Sequencing and annotation of the Blastocystis hominis genome.</title>
        <authorList>
            <person name="Wincker P."/>
        </authorList>
    </citation>
    <scope>NUCLEOTIDE SEQUENCE</scope>
    <source>
        <strain evidence="2">Singapore isolate B</strain>
    </source>
</reference>
<name>D8M0K9_BLAHO</name>
<dbReference type="GO" id="GO:0005096">
    <property type="term" value="F:GTPase activator activity"/>
    <property type="evidence" value="ECO:0007669"/>
    <property type="project" value="TreeGrafter"/>
</dbReference>
<protein>
    <recommendedName>
        <fullName evidence="1">Rho-GAP domain-containing protein</fullName>
    </recommendedName>
</protein>
<dbReference type="RefSeq" id="XP_012895646.1">
    <property type="nucleotide sequence ID" value="XM_013040192.1"/>
</dbReference>
<evidence type="ECO:0000313" key="3">
    <source>
        <dbReference type="Proteomes" id="UP000008312"/>
    </source>
</evidence>
<dbReference type="InterPro" id="IPR008936">
    <property type="entry name" value="Rho_GTPase_activation_prot"/>
</dbReference>
<proteinExistence type="predicted"/>
<dbReference type="AlphaFoldDB" id="D8M0K9"/>
<dbReference type="PANTHER" id="PTHR45876:SF8">
    <property type="entry name" value="FI04035P"/>
    <property type="match status" value="1"/>
</dbReference>
<keyword evidence="3" id="KW-1185">Reference proteome</keyword>
<dbReference type="InParanoid" id="D8M0K9"/>
<dbReference type="CDD" id="cd00159">
    <property type="entry name" value="RhoGAP"/>
    <property type="match status" value="1"/>
</dbReference>
<evidence type="ECO:0000313" key="2">
    <source>
        <dbReference type="EMBL" id="CBK21598.2"/>
    </source>
</evidence>
<dbReference type="InterPro" id="IPR000198">
    <property type="entry name" value="RhoGAP_dom"/>
</dbReference>
<dbReference type="GO" id="GO:0005737">
    <property type="term" value="C:cytoplasm"/>
    <property type="evidence" value="ECO:0007669"/>
    <property type="project" value="TreeGrafter"/>
</dbReference>
<dbReference type="Proteomes" id="UP000008312">
    <property type="component" value="Unassembled WGS sequence"/>
</dbReference>
<dbReference type="Gene3D" id="1.10.555.10">
    <property type="entry name" value="Rho GTPase activation protein"/>
    <property type="match status" value="1"/>
</dbReference>
<organism evidence="2">
    <name type="scientific">Blastocystis hominis</name>
    <dbReference type="NCBI Taxonomy" id="12968"/>
    <lineage>
        <taxon>Eukaryota</taxon>
        <taxon>Sar</taxon>
        <taxon>Stramenopiles</taxon>
        <taxon>Bigyra</taxon>
        <taxon>Opalozoa</taxon>
        <taxon>Opalinata</taxon>
        <taxon>Blastocystidae</taxon>
        <taxon>Blastocystis</taxon>
    </lineage>
</organism>
<dbReference type="SUPFAM" id="SSF48350">
    <property type="entry name" value="GTPase activation domain, GAP"/>
    <property type="match status" value="2"/>
</dbReference>
<dbReference type="OrthoDB" id="185175at2759"/>
<dbReference type="GO" id="GO:0007165">
    <property type="term" value="P:signal transduction"/>
    <property type="evidence" value="ECO:0007669"/>
    <property type="project" value="InterPro"/>
</dbReference>
<dbReference type="PANTHER" id="PTHR45876">
    <property type="entry name" value="FI04035P"/>
    <property type="match status" value="1"/>
</dbReference>
<dbReference type="SMART" id="SM00324">
    <property type="entry name" value="RhoGAP"/>
    <property type="match status" value="1"/>
</dbReference>
<dbReference type="GeneID" id="24923158"/>
<gene>
    <name evidence="2" type="ORF">GSBLH_T00007034001</name>
</gene>
<sequence>MTLVLVDSDNHTINLTCEIETECIRWCFYLKVLLVWFHKTGSHLLANMQANLDDADRIFYSKMTSFSQYYQSSEAIHLISEMAQKSFISFINEHSDIGSLLPMHIDVSCTLFVSPPPNRDQFRPHTIPTLILRIVNVLAHRHAFLQYPIKALSSIDNDFKTRVNNGDYDVIDAETNMSVLFTLLRDWVRSVKGGFIPPEHRNEFLLLVEREEEEKLYQKVLELPLAVSSTILYVVRFIWQLMLFPKSVNRNPDSSVCFYSSLYPTSIVADALGNSSQIGAMIIVLLRAVAVHEREPFLPPDPMESEIDQFKVLLFSHIAPSPSKNLPYEYTLSALRTLEQTAENMFQYGLLPQTNCFGCSPHRLPRSPSAPIRLFDPSTNYFIKTPETKVYSIGHMWFSPFLDGIHVLLDGGWERTIPMSEIQQITVQLPCNLLEYERRSLQSRCLSLVTPLISRSIDVVLQSPERRDALLNILDLYLEWGRSEASSVRARHPDLSASERSQLLSFKSFEEVRRTSPQHSALASELHDSFVTYVTNRVDRLALISFDVEWSAEPPQEPAEPSEPSEAGLLSASASASPSVRWNKYIPKVVTTIVETMVEVKAYLCDGIFRKPGSAVKHETQKKRMKDGDYEFIRSLKDPAELAMLLLSAISFWDDGLIPSAFFEEIAAMGDRNEAYALLHKMPVPNRYILLYLCRFWSEVTLYKERNHMSLKGLAIVVSPSLFSQKMGRGALGTNYDHLTLTLRFMEQLIPTVGALKQEELMRHGIYLFCKK</sequence>
<accession>D8M0K9</accession>
<evidence type="ECO:0000259" key="1">
    <source>
        <dbReference type="PROSITE" id="PS50238"/>
    </source>
</evidence>
<dbReference type="PROSITE" id="PS50238">
    <property type="entry name" value="RHOGAP"/>
    <property type="match status" value="1"/>
</dbReference>
<feature type="domain" description="Rho-GAP" evidence="1">
    <location>
        <begin position="574"/>
        <end position="757"/>
    </location>
</feature>